<dbReference type="Proteomes" id="UP000813444">
    <property type="component" value="Unassembled WGS sequence"/>
</dbReference>
<feature type="domain" description="Hydantoinase B/oxoprolinase" evidence="4">
    <location>
        <begin position="750"/>
        <end position="1267"/>
    </location>
</feature>
<evidence type="ECO:0000259" key="4">
    <source>
        <dbReference type="Pfam" id="PF02538"/>
    </source>
</evidence>
<dbReference type="InterPro" id="IPR045079">
    <property type="entry name" value="Oxoprolinase-like"/>
</dbReference>
<dbReference type="GO" id="GO:0017168">
    <property type="term" value="F:5-oxoprolinase (ATP-hydrolyzing) activity"/>
    <property type="evidence" value="ECO:0007669"/>
    <property type="project" value="TreeGrafter"/>
</dbReference>
<feature type="domain" description="Hydantoinase A/oxoprolinase" evidence="3">
    <location>
        <begin position="243"/>
        <end position="534"/>
    </location>
</feature>
<dbReference type="InterPro" id="IPR049517">
    <property type="entry name" value="ACX-like_C"/>
</dbReference>
<feature type="region of interest" description="Disordered" evidence="2">
    <location>
        <begin position="1260"/>
        <end position="1279"/>
    </location>
</feature>
<evidence type="ECO:0000256" key="1">
    <source>
        <dbReference type="ARBA" id="ARBA00010403"/>
    </source>
</evidence>
<feature type="domain" description="Hydantoinase/oxoprolinase N-terminal" evidence="5">
    <location>
        <begin position="11"/>
        <end position="223"/>
    </location>
</feature>
<evidence type="ECO:0000313" key="8">
    <source>
        <dbReference type="Proteomes" id="UP000813444"/>
    </source>
</evidence>
<reference evidence="7" key="1">
    <citation type="journal article" date="2021" name="Nat. Commun.">
        <title>Genetic determinants of endophytism in the Arabidopsis root mycobiome.</title>
        <authorList>
            <person name="Mesny F."/>
            <person name="Miyauchi S."/>
            <person name="Thiergart T."/>
            <person name="Pickel B."/>
            <person name="Atanasova L."/>
            <person name="Karlsson M."/>
            <person name="Huettel B."/>
            <person name="Barry K.W."/>
            <person name="Haridas S."/>
            <person name="Chen C."/>
            <person name="Bauer D."/>
            <person name="Andreopoulos W."/>
            <person name="Pangilinan J."/>
            <person name="LaButti K."/>
            <person name="Riley R."/>
            <person name="Lipzen A."/>
            <person name="Clum A."/>
            <person name="Drula E."/>
            <person name="Henrissat B."/>
            <person name="Kohler A."/>
            <person name="Grigoriev I.V."/>
            <person name="Martin F.M."/>
            <person name="Hacquard S."/>
        </authorList>
    </citation>
    <scope>NUCLEOTIDE SEQUENCE</scope>
    <source>
        <strain evidence="7">MPI-CAGE-CH-0235</strain>
    </source>
</reference>
<comment type="caution">
    <text evidence="7">The sequence shown here is derived from an EMBL/GenBank/DDBJ whole genome shotgun (WGS) entry which is preliminary data.</text>
</comment>
<gene>
    <name evidence="7" type="ORF">B0I35DRAFT_470562</name>
</gene>
<feature type="domain" description="Acetophenone carboxylase-like C-terminal" evidence="6">
    <location>
        <begin position="550"/>
        <end position="713"/>
    </location>
</feature>
<comment type="similarity">
    <text evidence="1">Belongs to the oxoprolinase family.</text>
</comment>
<dbReference type="EMBL" id="JAGPNK010000012">
    <property type="protein sequence ID" value="KAH7310784.1"/>
    <property type="molecule type" value="Genomic_DNA"/>
</dbReference>
<accession>A0A8K0SPY5</accession>
<keyword evidence="8" id="KW-1185">Reference proteome</keyword>
<dbReference type="GO" id="GO:0006749">
    <property type="term" value="P:glutathione metabolic process"/>
    <property type="evidence" value="ECO:0007669"/>
    <property type="project" value="TreeGrafter"/>
</dbReference>
<evidence type="ECO:0000259" key="5">
    <source>
        <dbReference type="Pfam" id="PF05378"/>
    </source>
</evidence>
<dbReference type="Pfam" id="PF05378">
    <property type="entry name" value="Hydant_A_N"/>
    <property type="match status" value="1"/>
</dbReference>
<dbReference type="AlphaFoldDB" id="A0A8K0SPY5"/>
<dbReference type="OrthoDB" id="3643at2759"/>
<dbReference type="InterPro" id="IPR002821">
    <property type="entry name" value="Hydantoinase_A"/>
</dbReference>
<dbReference type="Pfam" id="PF19278">
    <property type="entry name" value="Hydant_A_C"/>
    <property type="match status" value="1"/>
</dbReference>
<dbReference type="InterPro" id="IPR003692">
    <property type="entry name" value="Hydantoinase_B"/>
</dbReference>
<evidence type="ECO:0000313" key="7">
    <source>
        <dbReference type="EMBL" id="KAH7310784.1"/>
    </source>
</evidence>
<proteinExistence type="inferred from homology"/>
<dbReference type="InterPro" id="IPR008040">
    <property type="entry name" value="Hydant_A_N"/>
</dbReference>
<dbReference type="PANTHER" id="PTHR11365">
    <property type="entry name" value="5-OXOPROLINASE RELATED"/>
    <property type="match status" value="1"/>
</dbReference>
<sequence length="1279" mass="138581">MADPQSPRHLGGTFCDVIAQVGDNEPFVFKLLSEDPANYADAPNEAIRRILEKVEGRKIPVGEKLDGTRIASCRIGTTVATNALLEEKGEKFAFVTTKGFKDICVIGDQARPELFNLNIRKPKALHSTVIEVDERIVPADYDLNPTPHDVEKLAAESQASPDTIQRTVSGDYVRILRKPDEEGVRKQLQRVYDEGFTSLAICFMHAYLYPAHEDMVAQIARDVGFEYVSTSARTSPTIKFLNRSTSTCSEAYLFPVVKRYVQSFESGFDKLPQRIDFMCSDGGLKSANKFRGNEALVSGPAGGVVGVARSCYDASDATPVIGFDMGGTSTDVSRFDGQFDFLSETMIAGRTISVPMLNIATVAAGGGSILFARNGLLVVGPESAGAHPGPACYRKGGPLTVTDANLFLGRLVPSSFPSIFGPGANEPLDTEIVRQKFEAITADFNAQTNRSLTPEAVALGFLDIANETMSRPIRNATEARGFAPESHNLASFGGAGGQHACAVADKLGIKRVLIHKWSSLLSAYGIAQADLQHEALEPFGSKLSESSFSHVQNRLEVLKTLTKDELLAQGAETSSLAFEESLELRYFGTNTNLTVSNSSSAEDYTSAFHRQHLREFGFSMKRDVVVESIKVRGIGSANAKTPENSVFKEMESRHQFAVLTPVESKQVYDEGMWHDTGVYRLAELPKYSSVAGPALIIDDTQTIYVSPSFRAHLLPAHILLEKISAASGTLSRSQLSDGGSKDSVPSSTVDPILLSVFSHRFMAIAEQMGTTLQRTSISTSIKERLDFSCALFSAEGRLVANAPHIPIHLGSMQYAIQVQHRHWAGKLQPGDVLLTNHPQWGGTHLPDLTVVSPVFIDDRIAFYVASRGHHTDIGGKGITSMAPDTKELWEEGINVTAMKIVSAGEFMEEDVRKAFERVGDFPGCSPTRRIADNISDLKAQTSANQRGIILLRKLCQEATLPVVERYVSSIQDNAEAAVRTFFREFAAAHPDPLEATDFLDDGTRMRVKITIDPATGSAIYDFAGSGPQMWGNYNCPISITHSAIIYSIRCLIKLEIPLNDGCLRPVDIRVPVAICGSTLASQRVIDVILRAFGTHGASQGCANSFGWGMGGLDPQTGKIIPGWNYGESIGGGVGAGMGYDGEHSTQVHSTNTKQTDAEVVEKRTAVMIRYYGIRQGSGGVGRWRGGNGTTREVEARIPLKFSILSDRRVYRPYGMAGGGPGQRGANYAYMFNETGELEQVNLGGKATLSLKPGEYMQINTPGGGGYGGSEPTDNHKGFL</sequence>
<dbReference type="PANTHER" id="PTHR11365:SF2">
    <property type="entry name" value="5-OXOPROLINASE"/>
    <property type="match status" value="1"/>
</dbReference>
<dbReference type="Pfam" id="PF02538">
    <property type="entry name" value="Hydantoinase_B"/>
    <property type="match status" value="1"/>
</dbReference>
<organism evidence="7 8">
    <name type="scientific">Stachybotrys elegans</name>
    <dbReference type="NCBI Taxonomy" id="80388"/>
    <lineage>
        <taxon>Eukaryota</taxon>
        <taxon>Fungi</taxon>
        <taxon>Dikarya</taxon>
        <taxon>Ascomycota</taxon>
        <taxon>Pezizomycotina</taxon>
        <taxon>Sordariomycetes</taxon>
        <taxon>Hypocreomycetidae</taxon>
        <taxon>Hypocreales</taxon>
        <taxon>Stachybotryaceae</taxon>
        <taxon>Stachybotrys</taxon>
    </lineage>
</organism>
<evidence type="ECO:0000256" key="2">
    <source>
        <dbReference type="SAM" id="MobiDB-lite"/>
    </source>
</evidence>
<protein>
    <submittedName>
        <fullName evidence="7">Hydantoinase B/oxoprolinase-domain-containing protein</fullName>
    </submittedName>
</protein>
<dbReference type="GO" id="GO:0005829">
    <property type="term" value="C:cytosol"/>
    <property type="evidence" value="ECO:0007669"/>
    <property type="project" value="TreeGrafter"/>
</dbReference>
<evidence type="ECO:0000259" key="3">
    <source>
        <dbReference type="Pfam" id="PF01968"/>
    </source>
</evidence>
<dbReference type="Pfam" id="PF01968">
    <property type="entry name" value="Hydantoinase_A"/>
    <property type="match status" value="1"/>
</dbReference>
<evidence type="ECO:0000259" key="6">
    <source>
        <dbReference type="Pfam" id="PF19278"/>
    </source>
</evidence>
<name>A0A8K0SPY5_9HYPO</name>